<dbReference type="OrthoDB" id="2192681at2759"/>
<protein>
    <submittedName>
        <fullName evidence="1">Uncharacterized protein</fullName>
    </submittedName>
</protein>
<name>A0A9Q9FA71_ENCHE</name>
<reference evidence="1" key="1">
    <citation type="submission" date="2021-05" db="EMBL/GenBank/DDBJ databases">
        <title>Encephalitozoon hellem ATCC 50604 Complete Genome.</title>
        <authorList>
            <person name="Mascarenhas dos Santos A.C."/>
            <person name="Julian A.T."/>
            <person name="Pombert J.-F."/>
        </authorList>
    </citation>
    <scope>NUCLEOTIDE SEQUENCE</scope>
    <source>
        <strain evidence="1">ATCC 50604</strain>
    </source>
</reference>
<proteinExistence type="predicted"/>
<dbReference type="Proteomes" id="UP001217963">
    <property type="component" value="Chromosome IX"/>
</dbReference>
<keyword evidence="4" id="KW-1185">Reference proteome</keyword>
<evidence type="ECO:0000313" key="2">
    <source>
        <dbReference type="EMBL" id="WEL39529.1"/>
    </source>
</evidence>
<dbReference type="EMBL" id="CP119070">
    <property type="protein sequence ID" value="WEL39529.1"/>
    <property type="molecule type" value="Genomic_DNA"/>
</dbReference>
<organism evidence="1 3">
    <name type="scientific">Encephalitozoon hellem</name>
    <name type="common">Microsporidian parasite</name>
    <dbReference type="NCBI Taxonomy" id="27973"/>
    <lineage>
        <taxon>Eukaryota</taxon>
        <taxon>Fungi</taxon>
        <taxon>Fungi incertae sedis</taxon>
        <taxon>Microsporidia</taxon>
        <taxon>Unikaryonidae</taxon>
        <taxon>Encephalitozoon</taxon>
    </lineage>
</organism>
<dbReference type="EMBL" id="CP075155">
    <property type="protein sequence ID" value="UTX44046.1"/>
    <property type="molecule type" value="Genomic_DNA"/>
</dbReference>
<sequence length="146" mass="16697">MFLLLFIIVLAIFIRIATHLFTRKGTRTIKFVGPRGAGKTRTLNALIGINGKTVPTLETYKVMYKDVVIHDVVQKDGDFCKRYGIDDPSVAYFFFLRNSDDLSKLQDLRGFDIKLVSCGPHDREKTLGKNVIFLDEDLTQIEKHFL</sequence>
<evidence type="ECO:0000313" key="4">
    <source>
        <dbReference type="Proteomes" id="UP001217963"/>
    </source>
</evidence>
<dbReference type="AlphaFoldDB" id="A0A9Q9FA71"/>
<reference evidence="2 4" key="2">
    <citation type="submission" date="2023-02" db="EMBL/GenBank/DDBJ databases">
        <title>Encephalitozoon hellem ATCC 50451 complete genome.</title>
        <authorList>
            <person name="Mascarenhas dos Santos A.C."/>
            <person name="Julian A.T."/>
            <person name="Pombert J.-F."/>
        </authorList>
    </citation>
    <scope>NUCLEOTIDE SEQUENCE [LARGE SCALE GENOMIC DNA]</scope>
    <source>
        <strain evidence="2 4">ATCC 50451</strain>
    </source>
</reference>
<evidence type="ECO:0000313" key="3">
    <source>
        <dbReference type="Proteomes" id="UP001059546"/>
    </source>
</evidence>
<dbReference type="Proteomes" id="UP001059546">
    <property type="component" value="Chromosome IX"/>
</dbReference>
<gene>
    <name evidence="1" type="ORF">GPU96_09g18270</name>
    <name evidence="2" type="ORF">PFJ87_09g01580</name>
</gene>
<accession>A0A9Q9FA71</accession>
<evidence type="ECO:0000313" key="1">
    <source>
        <dbReference type="EMBL" id="UTX44046.1"/>
    </source>
</evidence>